<gene>
    <name evidence="1" type="ORF">JCM19274_433</name>
</gene>
<dbReference type="Proteomes" id="UP000029643">
    <property type="component" value="Unassembled WGS sequence"/>
</dbReference>
<reference evidence="1 2" key="1">
    <citation type="journal article" date="2014" name="Genome Announc.">
        <title>Draft Genome Sequences of Marine Flavobacterium Algibacter lectus Strains SS8 and NR4.</title>
        <authorList>
            <person name="Takatani N."/>
            <person name="Nakanishi M."/>
            <person name="Meirelles P."/>
            <person name="Mino S."/>
            <person name="Suda W."/>
            <person name="Oshima K."/>
            <person name="Hattori M."/>
            <person name="Ohkuma M."/>
            <person name="Hosokawa M."/>
            <person name="Miyashita K."/>
            <person name="Thompson F.L."/>
            <person name="Niwa A."/>
            <person name="Sawabe T."/>
            <person name="Sawabe T."/>
        </authorList>
    </citation>
    <scope>NUCLEOTIDE SEQUENCE [LARGE SCALE GENOMIC DNA]</scope>
    <source>
        <strain evidence="2">JCM19274</strain>
    </source>
</reference>
<evidence type="ECO:0000313" key="2">
    <source>
        <dbReference type="Proteomes" id="UP000029643"/>
    </source>
</evidence>
<dbReference type="EMBL" id="BBNU01000017">
    <property type="protein sequence ID" value="GAL81588.1"/>
    <property type="molecule type" value="Genomic_DNA"/>
</dbReference>
<sequence length="38" mass="4507">MLGLLAFINNINICQLAILDMAQRKTFFLFIFAFQIWQ</sequence>
<name>A0A090WZA4_9FLAO</name>
<protein>
    <submittedName>
        <fullName evidence="1">Uncharacterized protein</fullName>
    </submittedName>
</protein>
<organism evidence="1 2">
    <name type="scientific">Algibacter lectus</name>
    <dbReference type="NCBI Taxonomy" id="221126"/>
    <lineage>
        <taxon>Bacteria</taxon>
        <taxon>Pseudomonadati</taxon>
        <taxon>Bacteroidota</taxon>
        <taxon>Flavobacteriia</taxon>
        <taxon>Flavobacteriales</taxon>
        <taxon>Flavobacteriaceae</taxon>
        <taxon>Algibacter</taxon>
    </lineage>
</organism>
<proteinExistence type="predicted"/>
<evidence type="ECO:0000313" key="1">
    <source>
        <dbReference type="EMBL" id="GAL81588.1"/>
    </source>
</evidence>
<comment type="caution">
    <text evidence="1">The sequence shown here is derived from an EMBL/GenBank/DDBJ whole genome shotgun (WGS) entry which is preliminary data.</text>
</comment>
<accession>A0A090WZA4</accession>
<dbReference type="AlphaFoldDB" id="A0A090WZA4"/>